<organism evidence="6 7">
    <name type="scientific">Stylosanthes scabra</name>
    <dbReference type="NCBI Taxonomy" id="79078"/>
    <lineage>
        <taxon>Eukaryota</taxon>
        <taxon>Viridiplantae</taxon>
        <taxon>Streptophyta</taxon>
        <taxon>Embryophyta</taxon>
        <taxon>Tracheophyta</taxon>
        <taxon>Spermatophyta</taxon>
        <taxon>Magnoliopsida</taxon>
        <taxon>eudicotyledons</taxon>
        <taxon>Gunneridae</taxon>
        <taxon>Pentapetalae</taxon>
        <taxon>rosids</taxon>
        <taxon>fabids</taxon>
        <taxon>Fabales</taxon>
        <taxon>Fabaceae</taxon>
        <taxon>Papilionoideae</taxon>
        <taxon>50 kb inversion clade</taxon>
        <taxon>dalbergioids sensu lato</taxon>
        <taxon>Dalbergieae</taxon>
        <taxon>Pterocarpus clade</taxon>
        <taxon>Stylosanthes</taxon>
    </lineage>
</organism>
<accession>A0ABU6U2L8</accession>
<dbReference type="InterPro" id="IPR035897">
    <property type="entry name" value="Toll_tir_struct_dom_sf"/>
</dbReference>
<dbReference type="Pfam" id="PF00931">
    <property type="entry name" value="NB-ARC"/>
    <property type="match status" value="1"/>
</dbReference>
<gene>
    <name evidence="6" type="ORF">PIB30_000389</name>
</gene>
<dbReference type="InterPro" id="IPR044974">
    <property type="entry name" value="Disease_R_plants"/>
</dbReference>
<dbReference type="SMART" id="SM00369">
    <property type="entry name" value="LRR_TYP"/>
    <property type="match status" value="7"/>
</dbReference>
<dbReference type="PROSITE" id="PS51450">
    <property type="entry name" value="LRR"/>
    <property type="match status" value="1"/>
</dbReference>
<keyword evidence="2" id="KW-0677">Repeat</keyword>
<dbReference type="InterPro" id="IPR055414">
    <property type="entry name" value="LRR_R13L4/SHOC2-like"/>
</dbReference>
<evidence type="ECO:0000313" key="6">
    <source>
        <dbReference type="EMBL" id="MED6154887.1"/>
    </source>
</evidence>
<dbReference type="SMART" id="SM00255">
    <property type="entry name" value="TIR"/>
    <property type="match status" value="1"/>
</dbReference>
<keyword evidence="4" id="KW-1133">Transmembrane helix</keyword>
<dbReference type="EMBL" id="JASCZI010120830">
    <property type="protein sequence ID" value="MED6154887.1"/>
    <property type="molecule type" value="Genomic_DNA"/>
</dbReference>
<comment type="caution">
    <text evidence="6">The sequence shown here is derived from an EMBL/GenBank/DDBJ whole genome shotgun (WGS) entry which is preliminary data.</text>
</comment>
<dbReference type="InterPro" id="IPR001611">
    <property type="entry name" value="Leu-rich_rpt"/>
</dbReference>
<evidence type="ECO:0000313" key="7">
    <source>
        <dbReference type="Proteomes" id="UP001341840"/>
    </source>
</evidence>
<evidence type="ECO:0000256" key="2">
    <source>
        <dbReference type="ARBA" id="ARBA00022737"/>
    </source>
</evidence>
<dbReference type="SUPFAM" id="SSF52200">
    <property type="entry name" value="Toll/Interleukin receptor TIR domain"/>
    <property type="match status" value="1"/>
</dbReference>
<keyword evidence="4" id="KW-0472">Membrane</keyword>
<dbReference type="Proteomes" id="UP001341840">
    <property type="component" value="Unassembled WGS sequence"/>
</dbReference>
<dbReference type="PRINTS" id="PR00364">
    <property type="entry name" value="DISEASERSIST"/>
</dbReference>
<dbReference type="PANTHER" id="PTHR11017:SF385">
    <property type="entry name" value="DISEASE RESISTANCE PROTEIN (TIR-NBS-LRR CLASS)-RELATED"/>
    <property type="match status" value="1"/>
</dbReference>
<dbReference type="Gene3D" id="3.40.50.300">
    <property type="entry name" value="P-loop containing nucleotide triphosphate hydrolases"/>
    <property type="match status" value="1"/>
</dbReference>
<dbReference type="InterPro" id="IPR002182">
    <property type="entry name" value="NB-ARC"/>
</dbReference>
<dbReference type="InterPro" id="IPR042197">
    <property type="entry name" value="Apaf_helical"/>
</dbReference>
<evidence type="ECO:0000259" key="5">
    <source>
        <dbReference type="PROSITE" id="PS50104"/>
    </source>
</evidence>
<name>A0ABU6U2L8_9FABA</name>
<keyword evidence="7" id="KW-1185">Reference proteome</keyword>
<dbReference type="InterPro" id="IPR003591">
    <property type="entry name" value="Leu-rich_rpt_typical-subtyp"/>
</dbReference>
<dbReference type="InterPro" id="IPR058192">
    <property type="entry name" value="WHD_ROQ1-like"/>
</dbReference>
<feature type="domain" description="TIR" evidence="5">
    <location>
        <begin position="17"/>
        <end position="180"/>
    </location>
</feature>
<keyword evidence="4" id="KW-0812">Transmembrane</keyword>
<keyword evidence="1" id="KW-0433">Leucine-rich repeat</keyword>
<evidence type="ECO:0000256" key="3">
    <source>
        <dbReference type="ARBA" id="ARBA00022821"/>
    </source>
</evidence>
<dbReference type="Pfam" id="PF13855">
    <property type="entry name" value="LRR_8"/>
    <property type="match status" value="1"/>
</dbReference>
<dbReference type="InterPro" id="IPR027417">
    <property type="entry name" value="P-loop_NTPase"/>
</dbReference>
<sequence>MSPESDVKMPSPVSFRLRWDVFLSFRGTDTREAFTKDLHGALEAAGVRTFIDNEGLQRGESISPSLVEAIADSAAAIVIVSPDYASSHWCLEELAKICECGWKLVLPVFYRVDPSDVRKQKGPFEKAFRLHSESDRFRNKVGSWRSAMNKVGGIAGWVFHDHSNKDQLIRVLVQTVLKQMRNTPLTVAQYAVGLDDRIAELRKLLDVKSNDVKVIGLYGMGGVGKTTLAKGLFNNLVDHFGRRSFISNVREVANNEDSMVSLQRRILGDLSPGAVTHINDVNAGISAIKGIVEENRVLVFLDDVDDAKQLEFLIGKREWFAKGSCVVVTTRNRSVLAESYVNLNYEVKELKESQALELFCYHSMRRKAPSADGDFLNLSEQIVSLTGGLPLALEVFGSFLFDKRTINEWKDALSKLKRIRPDNLQGALKISFDGLDEQDKCVFLDVACLLVQMEMKRDYVVDILNGCGFRGEIAITVLTTKCLIKIIKDGVVWMHDQVRDMGRQIVQNQSIVDCGLRSRLWDRHEILGVLKNKKGTRKVEGIVLDCVKRSLAKPRDRTAEEITWDNFLQMPGYKTASAYVKAKYKNYLDHREEKAKELSLDTKQFQPMVSLRLLQINYSRLEGQGKYLPRGIKWLQWKKCPLKNMPSSYYPLELAVLDLSESKIETLWGKHHNNKVAECLMVLNLSNCHHLVAIPDLTGYHCLKKIVLENCTGLKRIHESLGNLSTLVHLNLGTCYNLVELPSDVSGLKLLEDLILSGCRKLKALPKDLSCLVSLRKLLVDETAITELPDSIFHLTKLEKLSASGCHLLRRLPNCIGKLSSLQELLLNHTALDELPNSIGSLQNLEKLGLVGCKSLSMIPDSVGTLISLTHLFLDVSGIKELPDSIGSLSYLRQLSVSGCNSLGELPMSIKALVSLVELQLDKTPITILPEHIGAMKMLQKLDMANCKDLKFLPASIGDLSALTTLDMYNTNITELPESIGMLENLVHLRLDMCKELQRLPKSLGNLKSLRRLQMKETAVTQLPDSFGMLSSLLKLDMERRNYYLNKDRDNKIIEEPNSAAILSGFCNLTLLEELNAHGWRIAGKIPDDFEKLSSLETLNLCHNNISSLPASMRGLSCLKKLLLSNCNQLMFLPPLPSGLVDIDVANCTALKQISDISNLENIEELNLTNCEKLEDIPGIENLKSLRRLYMSGCIGCYHAVMRRFSKVLLKNLRILIMPESKGIPDWISGESIVFSERRNRELKGIICAGVLAFDGIPENQRDALQLVDVQAKVFNLTDNVYSTTFRLLGVPRTNEDHIFLHRFGVHTSLVHQLKDKYTLHLTKRNPPFVQELELKSCGIHLVFEGDDDYEGDEESLDECQYSVSQKLAKFFNSCHCPRSPMHVKTSTSDEPLEIQSIRRTSAVPDTWLRSIISSAILFCALSYLYFRYLNC</sequence>
<dbReference type="InterPro" id="IPR032675">
    <property type="entry name" value="LRR_dom_sf"/>
</dbReference>
<dbReference type="Pfam" id="PF23282">
    <property type="entry name" value="WHD_ROQ1"/>
    <property type="match status" value="1"/>
</dbReference>
<dbReference type="Gene3D" id="3.40.50.10140">
    <property type="entry name" value="Toll/interleukin-1 receptor homology (TIR) domain"/>
    <property type="match status" value="1"/>
</dbReference>
<dbReference type="SUPFAM" id="SSF52540">
    <property type="entry name" value="P-loop containing nucleoside triphosphate hydrolases"/>
    <property type="match status" value="1"/>
</dbReference>
<dbReference type="Pfam" id="PF23598">
    <property type="entry name" value="LRR_14"/>
    <property type="match status" value="3"/>
</dbReference>
<evidence type="ECO:0000256" key="1">
    <source>
        <dbReference type="ARBA" id="ARBA00022614"/>
    </source>
</evidence>
<dbReference type="Gene3D" id="1.10.8.430">
    <property type="entry name" value="Helical domain of apoptotic protease-activating factors"/>
    <property type="match status" value="1"/>
</dbReference>
<dbReference type="InterPro" id="IPR000157">
    <property type="entry name" value="TIR_dom"/>
</dbReference>
<protein>
    <recommendedName>
        <fullName evidence="5">TIR domain-containing protein</fullName>
    </recommendedName>
</protein>
<proteinExistence type="predicted"/>
<reference evidence="6 7" key="1">
    <citation type="journal article" date="2023" name="Plants (Basel)">
        <title>Bridging the Gap: Combining Genomics and Transcriptomics Approaches to Understand Stylosanthes scabra, an Orphan Legume from the Brazilian Caatinga.</title>
        <authorList>
            <person name="Ferreira-Neto J.R.C."/>
            <person name="da Silva M.D."/>
            <person name="Binneck E."/>
            <person name="de Melo N.F."/>
            <person name="da Silva R.H."/>
            <person name="de Melo A.L.T.M."/>
            <person name="Pandolfi V."/>
            <person name="Bustamante F.O."/>
            <person name="Brasileiro-Vidal A.C."/>
            <person name="Benko-Iseppon A.M."/>
        </authorList>
    </citation>
    <scope>NUCLEOTIDE SEQUENCE [LARGE SCALE GENOMIC DNA]</scope>
    <source>
        <tissue evidence="6">Leaves</tissue>
    </source>
</reference>
<dbReference type="Pfam" id="PF01582">
    <property type="entry name" value="TIR"/>
    <property type="match status" value="1"/>
</dbReference>
<keyword evidence="3" id="KW-0611">Plant defense</keyword>
<dbReference type="SUPFAM" id="SSF52058">
    <property type="entry name" value="L domain-like"/>
    <property type="match status" value="2"/>
</dbReference>
<dbReference type="PROSITE" id="PS50104">
    <property type="entry name" value="TIR"/>
    <property type="match status" value="1"/>
</dbReference>
<dbReference type="Gene3D" id="3.80.10.10">
    <property type="entry name" value="Ribonuclease Inhibitor"/>
    <property type="match status" value="4"/>
</dbReference>
<evidence type="ECO:0000256" key="4">
    <source>
        <dbReference type="SAM" id="Phobius"/>
    </source>
</evidence>
<feature type="transmembrane region" description="Helical" evidence="4">
    <location>
        <begin position="1408"/>
        <end position="1427"/>
    </location>
</feature>
<dbReference type="PANTHER" id="PTHR11017">
    <property type="entry name" value="LEUCINE-RICH REPEAT-CONTAINING PROTEIN"/>
    <property type="match status" value="1"/>
</dbReference>